<dbReference type="OrthoDB" id="6759524at2759"/>
<comment type="caution">
    <text evidence="1">The sequence shown here is derived from an EMBL/GenBank/DDBJ whole genome shotgun (WGS) entry which is preliminary data.</text>
</comment>
<keyword evidence="2" id="KW-1185">Reference proteome</keyword>
<evidence type="ECO:0000313" key="2">
    <source>
        <dbReference type="Proteomes" id="UP000499080"/>
    </source>
</evidence>
<accession>A0A4Y2EQA4</accession>
<sequence length="146" mass="17209">MEIEKMENRMKTWQKGYKLSNPSIYCMFKKCETTSSIKNKRGRDRKPKTSIREDFVIVRFAQKKNKISSREILEVLKFNVSALTVRLIIKNSRLISCIQRKRPYISKQNMANMPKNTGLSKDLISKVSRFWDCVLWSGDSKYELFG</sequence>
<gene>
    <name evidence="1" type="ORF">AVEN_98516_1</name>
</gene>
<name>A0A4Y2EQA4_ARAVE</name>
<protein>
    <recommendedName>
        <fullName evidence="3">Transposase Tc1-like domain-containing protein</fullName>
    </recommendedName>
</protein>
<proteinExistence type="predicted"/>
<evidence type="ECO:0000313" key="1">
    <source>
        <dbReference type="EMBL" id="GBM31422.1"/>
    </source>
</evidence>
<dbReference type="AlphaFoldDB" id="A0A4Y2EQA4"/>
<dbReference type="EMBL" id="BGPR01000683">
    <property type="protein sequence ID" value="GBM31422.1"/>
    <property type="molecule type" value="Genomic_DNA"/>
</dbReference>
<reference evidence="1 2" key="1">
    <citation type="journal article" date="2019" name="Sci. Rep.">
        <title>Orb-weaving spider Araneus ventricosus genome elucidates the spidroin gene catalogue.</title>
        <authorList>
            <person name="Kono N."/>
            <person name="Nakamura H."/>
            <person name="Ohtoshi R."/>
            <person name="Moran D.A.P."/>
            <person name="Shinohara A."/>
            <person name="Yoshida Y."/>
            <person name="Fujiwara M."/>
            <person name="Mori M."/>
            <person name="Tomita M."/>
            <person name="Arakawa K."/>
        </authorList>
    </citation>
    <scope>NUCLEOTIDE SEQUENCE [LARGE SCALE GENOMIC DNA]</scope>
</reference>
<evidence type="ECO:0008006" key="3">
    <source>
        <dbReference type="Google" id="ProtNLM"/>
    </source>
</evidence>
<organism evidence="1 2">
    <name type="scientific">Araneus ventricosus</name>
    <name type="common">Orbweaver spider</name>
    <name type="synonym">Epeira ventricosa</name>
    <dbReference type="NCBI Taxonomy" id="182803"/>
    <lineage>
        <taxon>Eukaryota</taxon>
        <taxon>Metazoa</taxon>
        <taxon>Ecdysozoa</taxon>
        <taxon>Arthropoda</taxon>
        <taxon>Chelicerata</taxon>
        <taxon>Arachnida</taxon>
        <taxon>Araneae</taxon>
        <taxon>Araneomorphae</taxon>
        <taxon>Entelegynae</taxon>
        <taxon>Araneoidea</taxon>
        <taxon>Araneidae</taxon>
        <taxon>Araneus</taxon>
    </lineage>
</organism>
<dbReference type="Proteomes" id="UP000499080">
    <property type="component" value="Unassembled WGS sequence"/>
</dbReference>